<comment type="caution">
    <text evidence="2">The sequence shown here is derived from an EMBL/GenBank/DDBJ whole genome shotgun (WGS) entry which is preliminary data.</text>
</comment>
<evidence type="ECO:0000313" key="2">
    <source>
        <dbReference type="EMBL" id="TDQ65612.1"/>
    </source>
</evidence>
<dbReference type="Proteomes" id="UP000295705">
    <property type="component" value="Unassembled WGS sequence"/>
</dbReference>
<dbReference type="InterPro" id="IPR012349">
    <property type="entry name" value="Split_barrel_FMN-bd"/>
</dbReference>
<organism evidence="2 3">
    <name type="scientific">Actinomycetospora succinea</name>
    <dbReference type="NCBI Taxonomy" id="663603"/>
    <lineage>
        <taxon>Bacteria</taxon>
        <taxon>Bacillati</taxon>
        <taxon>Actinomycetota</taxon>
        <taxon>Actinomycetes</taxon>
        <taxon>Pseudonocardiales</taxon>
        <taxon>Pseudonocardiaceae</taxon>
        <taxon>Actinomycetospora</taxon>
    </lineage>
</organism>
<accession>A0A4R6VNZ2</accession>
<reference evidence="2 3" key="1">
    <citation type="submission" date="2019-03" db="EMBL/GenBank/DDBJ databases">
        <title>Genomic Encyclopedia of Type Strains, Phase IV (KMG-IV): sequencing the most valuable type-strain genomes for metagenomic binning, comparative biology and taxonomic classification.</title>
        <authorList>
            <person name="Goeker M."/>
        </authorList>
    </citation>
    <scope>NUCLEOTIDE SEQUENCE [LARGE SCALE GENOMIC DNA]</scope>
    <source>
        <strain evidence="2 3">DSM 45775</strain>
    </source>
</reference>
<evidence type="ECO:0000259" key="1">
    <source>
        <dbReference type="Pfam" id="PF01243"/>
    </source>
</evidence>
<gene>
    <name evidence="2" type="ORF">EV188_101864</name>
</gene>
<evidence type="ECO:0000313" key="3">
    <source>
        <dbReference type="Proteomes" id="UP000295705"/>
    </source>
</evidence>
<dbReference type="InterPro" id="IPR011576">
    <property type="entry name" value="Pyridox_Oxase_N"/>
</dbReference>
<dbReference type="Gene3D" id="2.30.110.10">
    <property type="entry name" value="Electron Transport, Fmn-binding Protein, Chain A"/>
    <property type="match status" value="1"/>
</dbReference>
<name>A0A4R6VNZ2_9PSEU</name>
<dbReference type="PANTHER" id="PTHR39336">
    <property type="entry name" value="PYRIDOXAMINE PHOSPHATE OXIDASE FAMILY PROTEIN (AFU_ORTHOLOGUE AFUA_6G11440)"/>
    <property type="match status" value="1"/>
</dbReference>
<sequence>MSSWASPERLAGVAKVYERIEPRLARWIGEQPVFFVGTAPLSGDGLVNVSPKGLRGTFGVLDDHTFAYVDMTASGVETIAHLRENGRVCVMFCSFDGTPNVVRLHGRGRVVTHGEPGFDDALAPFVMGLASRRTEARGVITVDVTRVADACGYAVPRMELEGDRELLDSWAERRSPEWLRNYRTEKNQHSLDGLPGLAGLPDW</sequence>
<dbReference type="Pfam" id="PF01243">
    <property type="entry name" value="PNPOx_N"/>
    <property type="match status" value="1"/>
</dbReference>
<protein>
    <submittedName>
        <fullName evidence="2">Pyridoxamine 5'-phosphate oxidase</fullName>
    </submittedName>
</protein>
<feature type="domain" description="Pyridoxamine 5'-phosphate oxidase N-terminal" evidence="1">
    <location>
        <begin position="21"/>
        <end position="148"/>
    </location>
</feature>
<dbReference type="EMBL" id="SNYO01000001">
    <property type="protein sequence ID" value="TDQ65612.1"/>
    <property type="molecule type" value="Genomic_DNA"/>
</dbReference>
<dbReference type="PANTHER" id="PTHR39336:SF1">
    <property type="entry name" value="PYRIDOXAMINE PHOSPHATE OXIDASE FAMILY PROTEIN (AFU_ORTHOLOGUE AFUA_6G11440)"/>
    <property type="match status" value="1"/>
</dbReference>
<proteinExistence type="predicted"/>
<dbReference type="AlphaFoldDB" id="A0A4R6VNZ2"/>
<dbReference type="SUPFAM" id="SSF50475">
    <property type="entry name" value="FMN-binding split barrel"/>
    <property type="match status" value="1"/>
</dbReference>
<keyword evidence="3" id="KW-1185">Reference proteome</keyword>